<dbReference type="GO" id="GO:0016491">
    <property type="term" value="F:oxidoreductase activity"/>
    <property type="evidence" value="ECO:0007669"/>
    <property type="project" value="UniProtKB-KW"/>
</dbReference>
<protein>
    <submittedName>
        <fullName evidence="6">NAD(P)-dependent oxidoreductase</fullName>
    </submittedName>
</protein>
<evidence type="ECO:0000256" key="3">
    <source>
        <dbReference type="PIRSR" id="PIRSR000103-1"/>
    </source>
</evidence>
<evidence type="ECO:0000259" key="4">
    <source>
        <dbReference type="Pfam" id="PF03446"/>
    </source>
</evidence>
<dbReference type="InterPro" id="IPR008927">
    <property type="entry name" value="6-PGluconate_DH-like_C_sf"/>
</dbReference>
<dbReference type="AlphaFoldDB" id="A0A936ZNH9"/>
<dbReference type="RefSeq" id="WP_201686146.1">
    <property type="nucleotide sequence ID" value="NZ_JAEQNA010000011.1"/>
</dbReference>
<sequence>MDPAERVGILGLGGIGMAITRRLVAAGLAPCGFRRSDASSFAQAGGIVCLSVPQLVEQSDVVINTAPAGAIDSVLRAVEAGCAEVRGRVFIDAGVGPLEVRERQQRELQAAGASMLDAPVMGNPALVDAGQGVFYVSGDAKVSQRVRPLLLKIAAQAPQVGAFGAGTQLKLASNLLLAVHTAAAAEAMALLTRAGLDPALLLENLPPIARSGVLATRGAAMASGRYDVGGGSTQALLEVMERIAGDARMLQAKVPMLQAAMRQFEGAVEAGHGQVDTPGVIRAWLT</sequence>
<dbReference type="InterPro" id="IPR051265">
    <property type="entry name" value="HIBADH-related_NP60_sf"/>
</dbReference>
<dbReference type="SUPFAM" id="SSF51735">
    <property type="entry name" value="NAD(P)-binding Rossmann-fold domains"/>
    <property type="match status" value="1"/>
</dbReference>
<dbReference type="InterPro" id="IPR015815">
    <property type="entry name" value="HIBADH-related"/>
</dbReference>
<feature type="active site" evidence="3">
    <location>
        <position position="170"/>
    </location>
</feature>
<reference evidence="6" key="1">
    <citation type="submission" date="2021-01" db="EMBL/GenBank/DDBJ databases">
        <title>Ramlibacter sp. strain AW1 16S ribosomal RNA gene Genome sequencing and assembly.</title>
        <authorList>
            <person name="Kang M."/>
        </authorList>
    </citation>
    <scope>NUCLEOTIDE SEQUENCE</scope>
    <source>
        <strain evidence="6">AW1</strain>
    </source>
</reference>
<dbReference type="PIRSF" id="PIRSF000103">
    <property type="entry name" value="HIBADH"/>
    <property type="match status" value="1"/>
</dbReference>
<dbReference type="PANTHER" id="PTHR43580:SF2">
    <property type="entry name" value="CYTOKINE-LIKE NUCLEAR FACTOR N-PAC"/>
    <property type="match status" value="1"/>
</dbReference>
<evidence type="ECO:0000259" key="5">
    <source>
        <dbReference type="Pfam" id="PF14833"/>
    </source>
</evidence>
<dbReference type="Pfam" id="PF03446">
    <property type="entry name" value="NAD_binding_2"/>
    <property type="match status" value="1"/>
</dbReference>
<feature type="domain" description="6-phosphogluconate dehydrogenase NADP-binding" evidence="4">
    <location>
        <begin position="6"/>
        <end position="157"/>
    </location>
</feature>
<keyword evidence="2" id="KW-0520">NAD</keyword>
<dbReference type="EMBL" id="JAEQNA010000011">
    <property type="protein sequence ID" value="MBL0423002.1"/>
    <property type="molecule type" value="Genomic_DNA"/>
</dbReference>
<dbReference type="GO" id="GO:0050661">
    <property type="term" value="F:NADP binding"/>
    <property type="evidence" value="ECO:0007669"/>
    <property type="project" value="InterPro"/>
</dbReference>
<name>A0A936ZNH9_9BURK</name>
<dbReference type="Pfam" id="PF14833">
    <property type="entry name" value="NAD_binding_11"/>
    <property type="match status" value="1"/>
</dbReference>
<dbReference type="Gene3D" id="3.40.50.720">
    <property type="entry name" value="NAD(P)-binding Rossmann-like Domain"/>
    <property type="match status" value="1"/>
</dbReference>
<dbReference type="InterPro" id="IPR013328">
    <property type="entry name" value="6PGD_dom2"/>
</dbReference>
<proteinExistence type="predicted"/>
<evidence type="ECO:0000313" key="6">
    <source>
        <dbReference type="EMBL" id="MBL0423002.1"/>
    </source>
</evidence>
<keyword evidence="1" id="KW-0560">Oxidoreductase</keyword>
<dbReference type="SUPFAM" id="SSF48179">
    <property type="entry name" value="6-phosphogluconate dehydrogenase C-terminal domain-like"/>
    <property type="match status" value="1"/>
</dbReference>
<keyword evidence="7" id="KW-1185">Reference proteome</keyword>
<feature type="domain" description="3-hydroxyisobutyrate dehydrogenase-like NAD-binding" evidence="5">
    <location>
        <begin position="164"/>
        <end position="283"/>
    </location>
</feature>
<dbReference type="InterPro" id="IPR029154">
    <property type="entry name" value="HIBADH-like_NADP-bd"/>
</dbReference>
<gene>
    <name evidence="6" type="ORF">JI739_21880</name>
</gene>
<evidence type="ECO:0000256" key="2">
    <source>
        <dbReference type="ARBA" id="ARBA00023027"/>
    </source>
</evidence>
<organism evidence="6 7">
    <name type="scientific">Ramlibacter aurantiacus</name>
    <dbReference type="NCBI Taxonomy" id="2801330"/>
    <lineage>
        <taxon>Bacteria</taxon>
        <taxon>Pseudomonadati</taxon>
        <taxon>Pseudomonadota</taxon>
        <taxon>Betaproteobacteria</taxon>
        <taxon>Burkholderiales</taxon>
        <taxon>Comamonadaceae</taxon>
        <taxon>Ramlibacter</taxon>
    </lineage>
</organism>
<dbReference type="PANTHER" id="PTHR43580">
    <property type="entry name" value="OXIDOREDUCTASE GLYR1-RELATED"/>
    <property type="match status" value="1"/>
</dbReference>
<dbReference type="InterPro" id="IPR006115">
    <property type="entry name" value="6PGDH_NADP-bd"/>
</dbReference>
<comment type="caution">
    <text evidence="6">The sequence shown here is derived from an EMBL/GenBank/DDBJ whole genome shotgun (WGS) entry which is preliminary data.</text>
</comment>
<dbReference type="InterPro" id="IPR036291">
    <property type="entry name" value="NAD(P)-bd_dom_sf"/>
</dbReference>
<dbReference type="Gene3D" id="1.10.1040.10">
    <property type="entry name" value="N-(1-d-carboxylethyl)-l-norvaline Dehydrogenase, domain 2"/>
    <property type="match status" value="1"/>
</dbReference>
<evidence type="ECO:0000256" key="1">
    <source>
        <dbReference type="ARBA" id="ARBA00023002"/>
    </source>
</evidence>
<dbReference type="Proteomes" id="UP000613011">
    <property type="component" value="Unassembled WGS sequence"/>
</dbReference>
<accession>A0A936ZNH9</accession>
<dbReference type="GO" id="GO:0051287">
    <property type="term" value="F:NAD binding"/>
    <property type="evidence" value="ECO:0007669"/>
    <property type="project" value="InterPro"/>
</dbReference>
<evidence type="ECO:0000313" key="7">
    <source>
        <dbReference type="Proteomes" id="UP000613011"/>
    </source>
</evidence>